<dbReference type="AlphaFoldDB" id="A0A1I7W9Z2"/>
<sequence>MKDHLIINNQVTLICQFFLLSLFLIINWNFLKSDQVEQ</sequence>
<evidence type="ECO:0000313" key="3">
    <source>
        <dbReference type="WBParaSite" id="Hba_01484"/>
    </source>
</evidence>
<keyword evidence="2" id="KW-1185">Reference proteome</keyword>
<protein>
    <submittedName>
        <fullName evidence="3">Uncharacterized protein</fullName>
    </submittedName>
</protein>
<accession>A0A1I7W9Z2</accession>
<feature type="transmembrane region" description="Helical" evidence="1">
    <location>
        <begin position="12"/>
        <end position="31"/>
    </location>
</feature>
<keyword evidence="1" id="KW-0472">Membrane</keyword>
<dbReference type="Proteomes" id="UP000095283">
    <property type="component" value="Unplaced"/>
</dbReference>
<proteinExistence type="predicted"/>
<dbReference type="WBParaSite" id="Hba_01484">
    <property type="protein sequence ID" value="Hba_01484"/>
    <property type="gene ID" value="Hba_01484"/>
</dbReference>
<evidence type="ECO:0000256" key="1">
    <source>
        <dbReference type="SAM" id="Phobius"/>
    </source>
</evidence>
<keyword evidence="1" id="KW-1133">Transmembrane helix</keyword>
<keyword evidence="1" id="KW-0812">Transmembrane</keyword>
<name>A0A1I7W9Z2_HETBA</name>
<evidence type="ECO:0000313" key="2">
    <source>
        <dbReference type="Proteomes" id="UP000095283"/>
    </source>
</evidence>
<reference evidence="3" key="1">
    <citation type="submission" date="2016-11" db="UniProtKB">
        <authorList>
            <consortium name="WormBaseParasite"/>
        </authorList>
    </citation>
    <scope>IDENTIFICATION</scope>
</reference>
<organism evidence="2 3">
    <name type="scientific">Heterorhabditis bacteriophora</name>
    <name type="common">Entomopathogenic nematode worm</name>
    <dbReference type="NCBI Taxonomy" id="37862"/>
    <lineage>
        <taxon>Eukaryota</taxon>
        <taxon>Metazoa</taxon>
        <taxon>Ecdysozoa</taxon>
        <taxon>Nematoda</taxon>
        <taxon>Chromadorea</taxon>
        <taxon>Rhabditida</taxon>
        <taxon>Rhabditina</taxon>
        <taxon>Rhabditomorpha</taxon>
        <taxon>Strongyloidea</taxon>
        <taxon>Heterorhabditidae</taxon>
        <taxon>Heterorhabditis</taxon>
    </lineage>
</organism>